<evidence type="ECO:0000313" key="7">
    <source>
        <dbReference type="Proteomes" id="UP000009046"/>
    </source>
</evidence>
<evidence type="ECO:0000256" key="2">
    <source>
        <dbReference type="ARBA" id="ARBA00022606"/>
    </source>
</evidence>
<dbReference type="Gene3D" id="2.60.40.840">
    <property type="match status" value="1"/>
</dbReference>
<protein>
    <recommendedName>
        <fullName evidence="4">Arrestin C-terminal-like domain-containing protein</fullName>
    </recommendedName>
</protein>
<evidence type="ECO:0000313" key="5">
    <source>
        <dbReference type="EMBL" id="EEB16945.1"/>
    </source>
</evidence>
<reference evidence="5" key="2">
    <citation type="submission" date="2007-04" db="EMBL/GenBank/DDBJ databases">
        <title>The genome of the human body louse.</title>
        <authorList>
            <consortium name="The Human Body Louse Genome Consortium"/>
            <person name="Kirkness E."/>
            <person name="Walenz B."/>
            <person name="Hass B."/>
            <person name="Bruggner R."/>
            <person name="Strausberg R."/>
        </authorList>
    </citation>
    <scope>NUCLEOTIDE SEQUENCE</scope>
    <source>
        <strain evidence="5">USDA</strain>
    </source>
</reference>
<feature type="compositionally biased region" description="Low complexity" evidence="3">
    <location>
        <begin position="99"/>
        <end position="108"/>
    </location>
</feature>
<dbReference type="OMA" id="NAHAFTM"/>
<reference evidence="6" key="3">
    <citation type="submission" date="2020-05" db="UniProtKB">
        <authorList>
            <consortium name="EnsemblMetazoa"/>
        </authorList>
    </citation>
    <scope>IDENTIFICATION</scope>
    <source>
        <strain evidence="6">USDA</strain>
    </source>
</reference>
<dbReference type="GO" id="GO:0001664">
    <property type="term" value="F:G protein-coupled receptor binding"/>
    <property type="evidence" value="ECO:0007669"/>
    <property type="project" value="TreeGrafter"/>
</dbReference>
<dbReference type="GO" id="GO:0002031">
    <property type="term" value="P:G protein-coupled receptor internalization"/>
    <property type="evidence" value="ECO:0007669"/>
    <property type="project" value="TreeGrafter"/>
</dbReference>
<dbReference type="GO" id="GO:0007165">
    <property type="term" value="P:signal transduction"/>
    <property type="evidence" value="ECO:0007669"/>
    <property type="project" value="InterPro"/>
</dbReference>
<dbReference type="eggNOG" id="KOG3865">
    <property type="taxonomic scope" value="Eukaryota"/>
</dbReference>
<dbReference type="CTD" id="8231221"/>
<dbReference type="STRING" id="121224.E0VU89"/>
<keyword evidence="7" id="KW-1185">Reference proteome</keyword>
<evidence type="ECO:0000259" key="4">
    <source>
        <dbReference type="SMART" id="SM01017"/>
    </source>
</evidence>
<dbReference type="Pfam" id="PF02752">
    <property type="entry name" value="Arrestin_C"/>
    <property type="match status" value="1"/>
</dbReference>
<accession>E0VU89</accession>
<dbReference type="InterPro" id="IPR011022">
    <property type="entry name" value="Arrestin_C-like"/>
</dbReference>
<dbReference type="Proteomes" id="UP000009046">
    <property type="component" value="Unassembled WGS sequence"/>
</dbReference>
<gene>
    <name evidence="6" type="primary">8231221</name>
    <name evidence="5" type="ORF">Phum_PHUM447940</name>
</gene>
<dbReference type="SMART" id="SM01017">
    <property type="entry name" value="Arrestin_C"/>
    <property type="match status" value="1"/>
</dbReference>
<dbReference type="EMBL" id="DS235783">
    <property type="protein sequence ID" value="EEB16945.1"/>
    <property type="molecule type" value="Genomic_DNA"/>
</dbReference>
<evidence type="ECO:0000256" key="3">
    <source>
        <dbReference type="SAM" id="MobiDB-lite"/>
    </source>
</evidence>
<keyword evidence="2" id="KW-0716">Sensory transduction</keyword>
<dbReference type="PANTHER" id="PTHR11792">
    <property type="entry name" value="ARRESTIN"/>
    <property type="match status" value="1"/>
</dbReference>
<dbReference type="AlphaFoldDB" id="E0VU89"/>
<feature type="region of interest" description="Disordered" evidence="3">
    <location>
        <begin position="92"/>
        <end position="117"/>
    </location>
</feature>
<dbReference type="VEuPathDB" id="VectorBase:PHUM447940"/>
<dbReference type="InterPro" id="IPR014752">
    <property type="entry name" value="Arrestin-like_C"/>
</dbReference>
<evidence type="ECO:0000256" key="1">
    <source>
        <dbReference type="ARBA" id="ARBA00005298"/>
    </source>
</evidence>
<dbReference type="KEGG" id="phu:Phum_PHUM447940"/>
<dbReference type="InterPro" id="IPR014753">
    <property type="entry name" value="Arrestin_N"/>
</dbReference>
<comment type="similarity">
    <text evidence="1">Belongs to the arrestin family.</text>
</comment>
<dbReference type="SUPFAM" id="SSF81296">
    <property type="entry name" value="E set domains"/>
    <property type="match status" value="2"/>
</dbReference>
<dbReference type="PRINTS" id="PR00309">
    <property type="entry name" value="ARRESTIN"/>
</dbReference>
<dbReference type="Pfam" id="PF00339">
    <property type="entry name" value="Arrestin_N"/>
    <property type="match status" value="1"/>
</dbReference>
<dbReference type="EnsemblMetazoa" id="PHUM447940-RA">
    <property type="protein sequence ID" value="PHUM447940-PA"/>
    <property type="gene ID" value="PHUM447940"/>
</dbReference>
<dbReference type="GO" id="GO:0005737">
    <property type="term" value="C:cytoplasm"/>
    <property type="evidence" value="ECO:0007669"/>
    <property type="project" value="TreeGrafter"/>
</dbReference>
<dbReference type="FunCoup" id="E0VU89">
    <property type="interactions" value="11"/>
</dbReference>
<dbReference type="InParanoid" id="E0VU89"/>
<dbReference type="Gene3D" id="2.60.40.640">
    <property type="match status" value="1"/>
</dbReference>
<reference evidence="5" key="1">
    <citation type="submission" date="2007-04" db="EMBL/GenBank/DDBJ databases">
        <title>Annotation of Pediculus humanus corporis strain USDA.</title>
        <authorList>
            <person name="Kirkness E."/>
            <person name="Hannick L."/>
            <person name="Hass B."/>
            <person name="Bruggner R."/>
            <person name="Lawson D."/>
            <person name="Bidwell S."/>
            <person name="Joardar V."/>
            <person name="Caler E."/>
            <person name="Walenz B."/>
            <person name="Inman J."/>
            <person name="Schobel S."/>
            <person name="Galinsky K."/>
            <person name="Amedeo P."/>
            <person name="Strausberg R."/>
        </authorList>
    </citation>
    <scope>NUCLEOTIDE SEQUENCE</scope>
    <source>
        <strain evidence="5">USDA</strain>
    </source>
</reference>
<proteinExistence type="inferred from homology"/>
<dbReference type="PANTHER" id="PTHR11792:SF18">
    <property type="entry name" value="FI20035P1"/>
    <property type="match status" value="1"/>
</dbReference>
<dbReference type="InterPro" id="IPR014756">
    <property type="entry name" value="Ig_E-set"/>
</dbReference>
<organism>
    <name type="scientific">Pediculus humanus subsp. corporis</name>
    <name type="common">Body louse</name>
    <dbReference type="NCBI Taxonomy" id="121224"/>
    <lineage>
        <taxon>Eukaryota</taxon>
        <taxon>Metazoa</taxon>
        <taxon>Ecdysozoa</taxon>
        <taxon>Arthropoda</taxon>
        <taxon>Hexapoda</taxon>
        <taxon>Insecta</taxon>
        <taxon>Pterygota</taxon>
        <taxon>Neoptera</taxon>
        <taxon>Paraneoptera</taxon>
        <taxon>Psocodea</taxon>
        <taxon>Troctomorpha</taxon>
        <taxon>Phthiraptera</taxon>
        <taxon>Anoplura</taxon>
        <taxon>Pediculidae</taxon>
        <taxon>Pediculus</taxon>
    </lineage>
</organism>
<dbReference type="OrthoDB" id="6500995at2759"/>
<dbReference type="InterPro" id="IPR000698">
    <property type="entry name" value="Arrestin"/>
</dbReference>
<name>E0VU89_PEDHC</name>
<feature type="domain" description="Arrestin C-terminal-like" evidence="4">
    <location>
        <begin position="328"/>
        <end position="491"/>
    </location>
</feature>
<dbReference type="GeneID" id="8231221"/>
<sequence length="570" mass="64713">MGEEESEGFKRQGYRLPEKCRSKSQHEFDSDRHNISKSKNTKILDFPNKRCSRIKGKATGRGRRNKAKKKEILYTRIETIFLQNSPSINFTQRKTHVTPPAGSSSSFPPSSPPPLSIRPRFKRVYKKSSPNNKLTMYLNSRDLFSANSTIDRLHGVVYVDPEYLEEKKIYGQITLTFRYGREDEEVMGLKFCNEAIMCLSQLYPPHERAIEERPTALQEALLKRLGPNAHAFSMCITHLAPPSVQLVPAKEYNGAPIGTSYDIRAYIADRPEEKQSRRSTVRMGLRVLQKASRKSSFTDNNSENFLQNVSELQPEPPRVLVEKPFLLSDGKVELEATLDKAFYYHGESVGVNVLVRNNSRKTVRRLKVFIVQHVDVCMFSNGKFKNVVALVNSKDECPLPPWTSLNHTYSLQPTKGTTKNWIALEDSFNKPANVLASTVTCNSNSPQDRNVFAIYVSYYVKVKIFVSAMGGELSLKLPFTLTHGMDDIVDPLVLEAKLNAEDSSNQRVVKSNDDDEKIIKNAEVECHEPNQLKTKNKVTNLLSAKCKTNKSNNTMEDENEIIKLEEEKPI</sequence>
<dbReference type="HOGENOM" id="CLU_478433_0_0_1"/>
<dbReference type="EMBL" id="AAZO01005467">
    <property type="status" value="NOT_ANNOTATED_CDS"/>
    <property type="molecule type" value="Genomic_DNA"/>
</dbReference>
<feature type="compositionally biased region" description="Basic and acidic residues" evidence="3">
    <location>
        <begin position="16"/>
        <end position="34"/>
    </location>
</feature>
<dbReference type="InterPro" id="IPR011021">
    <property type="entry name" value="Arrestin-like_N"/>
</dbReference>
<feature type="region of interest" description="Disordered" evidence="3">
    <location>
        <begin position="1"/>
        <end position="41"/>
    </location>
</feature>
<evidence type="ECO:0000313" key="6">
    <source>
        <dbReference type="EnsemblMetazoa" id="PHUM447940-PA"/>
    </source>
</evidence>
<dbReference type="RefSeq" id="XP_002429683.1">
    <property type="nucleotide sequence ID" value="XM_002429638.1"/>
</dbReference>